<gene>
    <name evidence="1" type="ORF">BJ875DRAFT_175699</name>
</gene>
<keyword evidence="2" id="KW-1185">Reference proteome</keyword>
<dbReference type="Proteomes" id="UP000824998">
    <property type="component" value="Unassembled WGS sequence"/>
</dbReference>
<reference evidence="1" key="1">
    <citation type="journal article" date="2021" name="IMA Fungus">
        <title>Genomic characterization of three marine fungi, including Emericellopsis atlantica sp. nov. with signatures of a generalist lifestyle and marine biomass degradation.</title>
        <authorList>
            <person name="Hagestad O.C."/>
            <person name="Hou L."/>
            <person name="Andersen J.H."/>
            <person name="Hansen E.H."/>
            <person name="Altermark B."/>
            <person name="Li C."/>
            <person name="Kuhnert E."/>
            <person name="Cox R.J."/>
            <person name="Crous P.W."/>
            <person name="Spatafora J.W."/>
            <person name="Lail K."/>
            <person name="Amirebrahimi M."/>
            <person name="Lipzen A."/>
            <person name="Pangilinan J."/>
            <person name="Andreopoulos W."/>
            <person name="Hayes R.D."/>
            <person name="Ng V."/>
            <person name="Grigoriev I.V."/>
            <person name="Jackson S.A."/>
            <person name="Sutton T.D.S."/>
            <person name="Dobson A.D.W."/>
            <person name="Rama T."/>
        </authorList>
    </citation>
    <scope>NUCLEOTIDE SEQUENCE</scope>
    <source>
        <strain evidence="1">TRa018bII</strain>
    </source>
</reference>
<evidence type="ECO:0000313" key="1">
    <source>
        <dbReference type="EMBL" id="KAG9229860.1"/>
    </source>
</evidence>
<dbReference type="EMBL" id="MU251725">
    <property type="protein sequence ID" value="KAG9229860.1"/>
    <property type="molecule type" value="Genomic_DNA"/>
</dbReference>
<proteinExistence type="predicted"/>
<dbReference type="AlphaFoldDB" id="A0A9P8C1G6"/>
<evidence type="ECO:0000313" key="2">
    <source>
        <dbReference type="Proteomes" id="UP000824998"/>
    </source>
</evidence>
<name>A0A9P8C1G6_9HELO</name>
<accession>A0A9P8C1G6</accession>
<protein>
    <submittedName>
        <fullName evidence="1">Uncharacterized protein</fullName>
    </submittedName>
</protein>
<comment type="caution">
    <text evidence="1">The sequence shown here is derived from an EMBL/GenBank/DDBJ whole genome shotgun (WGS) entry which is preliminary data.</text>
</comment>
<sequence>MSPSMESNPHHPLLSRFDGSKGFPQVGHANLSRSEPWQDHWIFPWTSRHRRLGWIYVGPSSDSMISQSWREWEVEEGMRRLDRLLSRPRRSKSKEQNLAHEDENFKERCRLPAPLKGRRLWGDSESSWMKRRVSTKARGEFKKFQSLDPAPPFAFPSVMSCCETHLLLTMGQDSPGATIQGATSPRQPIRWSSWTNTKACVRVVVAAI</sequence>
<organism evidence="1 2">
    <name type="scientific">Amylocarpus encephaloides</name>
    <dbReference type="NCBI Taxonomy" id="45428"/>
    <lineage>
        <taxon>Eukaryota</taxon>
        <taxon>Fungi</taxon>
        <taxon>Dikarya</taxon>
        <taxon>Ascomycota</taxon>
        <taxon>Pezizomycotina</taxon>
        <taxon>Leotiomycetes</taxon>
        <taxon>Helotiales</taxon>
        <taxon>Helotiales incertae sedis</taxon>
        <taxon>Amylocarpus</taxon>
    </lineage>
</organism>